<gene>
    <name evidence="1" type="ORF">P23p75</name>
</gene>
<dbReference type="EMBL" id="EU100883">
    <property type="protein sequence ID" value="ABU96908.1"/>
    <property type="molecule type" value="Genomic_DNA"/>
</dbReference>
<proteinExistence type="predicted"/>
<organism evidence="1 2">
    <name type="scientific">Thermus virus P23-45</name>
    <name type="common">Thermus thermophilus phage P23-45</name>
    <dbReference type="NCBI Taxonomy" id="2914006"/>
    <lineage>
        <taxon>Viruses</taxon>
        <taxon>Duplodnaviria</taxon>
        <taxon>Heunggongvirae</taxon>
        <taxon>Uroviricota</taxon>
        <taxon>Caudoviricetes</taxon>
        <taxon>Oshimavirus</taxon>
        <taxon>Oshimavirus P2345</taxon>
    </lineage>
</organism>
<name>A7XXA6_BP234</name>
<keyword evidence="2" id="KW-1185">Reference proteome</keyword>
<dbReference type="GeneID" id="5600511"/>
<organismHost>
    <name type="scientific">Thermus thermophilus</name>
    <dbReference type="NCBI Taxonomy" id="274"/>
</organismHost>
<dbReference type="Proteomes" id="UP000001132">
    <property type="component" value="Segment"/>
</dbReference>
<evidence type="ECO:0000313" key="1">
    <source>
        <dbReference type="EMBL" id="ABU96908.1"/>
    </source>
</evidence>
<evidence type="ECO:0000313" key="2">
    <source>
        <dbReference type="Proteomes" id="UP000001132"/>
    </source>
</evidence>
<dbReference type="RefSeq" id="YP_001467928.1">
    <property type="nucleotide sequence ID" value="NC_009803.1"/>
</dbReference>
<sequence>MDIVQGVQISPLGRELVVKLVSGGTVKMDGLETVYVMLDGTELQIPEDSPMWRLLRELKRELNRQMDRPVSFAGGDW</sequence>
<dbReference type="KEGG" id="vg:5600511"/>
<accession>A7XXA6</accession>
<reference evidence="1 2" key="1">
    <citation type="journal article" date="2008" name="J. Mol. Biol.">
        <title>Genome comparison and proteomic characterization of Thermus thermophilus bacteriophages P23-45 and P74-26: siphoviruses with triplex-forming sequences and the longest known tails.</title>
        <authorList>
            <person name="Minakhin L."/>
            <person name="Goel M."/>
            <person name="Berdygulova Z."/>
            <person name="Ramanculov E."/>
            <person name="Florens L."/>
            <person name="Glazko G."/>
            <person name="Karamychev V.N."/>
            <person name="Slesarev A.I."/>
            <person name="Kozyavkin S.A."/>
            <person name="Khromov I."/>
            <person name="Ackermann H.W."/>
            <person name="Washburn M."/>
            <person name="Mushegian A."/>
            <person name="Severinov K."/>
        </authorList>
    </citation>
    <scope>NUCLEOTIDE SEQUENCE</scope>
</reference>
<protein>
    <submittedName>
        <fullName evidence="1">Uncharacterized protein</fullName>
    </submittedName>
</protein>